<protein>
    <submittedName>
        <fullName evidence="2">Uncharacterized protein</fullName>
    </submittedName>
</protein>
<gene>
    <name evidence="2" type="ORF">VNO78_08645</name>
</gene>
<organism evidence="2 3">
    <name type="scientific">Psophocarpus tetragonolobus</name>
    <name type="common">Winged bean</name>
    <name type="synonym">Dolichos tetragonolobus</name>
    <dbReference type="NCBI Taxonomy" id="3891"/>
    <lineage>
        <taxon>Eukaryota</taxon>
        <taxon>Viridiplantae</taxon>
        <taxon>Streptophyta</taxon>
        <taxon>Embryophyta</taxon>
        <taxon>Tracheophyta</taxon>
        <taxon>Spermatophyta</taxon>
        <taxon>Magnoliopsida</taxon>
        <taxon>eudicotyledons</taxon>
        <taxon>Gunneridae</taxon>
        <taxon>Pentapetalae</taxon>
        <taxon>rosids</taxon>
        <taxon>fabids</taxon>
        <taxon>Fabales</taxon>
        <taxon>Fabaceae</taxon>
        <taxon>Papilionoideae</taxon>
        <taxon>50 kb inversion clade</taxon>
        <taxon>NPAAA clade</taxon>
        <taxon>indigoferoid/millettioid clade</taxon>
        <taxon>Phaseoleae</taxon>
        <taxon>Psophocarpus</taxon>
    </lineage>
</organism>
<evidence type="ECO:0000313" key="2">
    <source>
        <dbReference type="EMBL" id="KAK7407006.1"/>
    </source>
</evidence>
<dbReference type="AlphaFoldDB" id="A0AAN9SVJ1"/>
<feature type="compositionally biased region" description="Basic residues" evidence="1">
    <location>
        <begin position="102"/>
        <end position="130"/>
    </location>
</feature>
<dbReference type="Proteomes" id="UP001386955">
    <property type="component" value="Unassembled WGS sequence"/>
</dbReference>
<proteinExistence type="predicted"/>
<reference evidence="2 3" key="1">
    <citation type="submission" date="2024-01" db="EMBL/GenBank/DDBJ databases">
        <title>The genomes of 5 underutilized Papilionoideae crops provide insights into root nodulation and disease resistanc.</title>
        <authorList>
            <person name="Jiang F."/>
        </authorList>
    </citation>
    <scope>NUCLEOTIDE SEQUENCE [LARGE SCALE GENOMIC DNA]</scope>
    <source>
        <strain evidence="2">DUOXIRENSHENG_FW03</strain>
        <tissue evidence="2">Leaves</tissue>
    </source>
</reference>
<keyword evidence="3" id="KW-1185">Reference proteome</keyword>
<evidence type="ECO:0000313" key="3">
    <source>
        <dbReference type="Proteomes" id="UP001386955"/>
    </source>
</evidence>
<sequence length="130" mass="14886">MVQKFVDGSFDVGLLTWARGGGGSSQLGRVLSGGARDCRGEGEGGAWEGRPHDGRVLWLRRGKERWCGRVVGEEKGEKRERKRGELVKENRKEIDEIEEGKMRKKKGGRKRWKRMKERKRGKVKKREPLG</sequence>
<dbReference type="EMBL" id="JAYMYS010000002">
    <property type="protein sequence ID" value="KAK7407006.1"/>
    <property type="molecule type" value="Genomic_DNA"/>
</dbReference>
<feature type="region of interest" description="Disordered" evidence="1">
    <location>
        <begin position="98"/>
        <end position="130"/>
    </location>
</feature>
<accession>A0AAN9SVJ1</accession>
<evidence type="ECO:0000256" key="1">
    <source>
        <dbReference type="SAM" id="MobiDB-lite"/>
    </source>
</evidence>
<comment type="caution">
    <text evidence="2">The sequence shown here is derived from an EMBL/GenBank/DDBJ whole genome shotgun (WGS) entry which is preliminary data.</text>
</comment>
<name>A0AAN9SVJ1_PSOTE</name>